<keyword evidence="8" id="KW-1185">Reference proteome</keyword>
<keyword evidence="5" id="KW-0813">Transport</keyword>
<dbReference type="InterPro" id="IPR003538">
    <property type="entry name" value="TonB"/>
</dbReference>
<name>A0A928YUM4_9GAMM</name>
<keyword evidence="5" id="KW-1003">Cell membrane</keyword>
<dbReference type="GO" id="GO:0015031">
    <property type="term" value="P:protein transport"/>
    <property type="evidence" value="ECO:0007669"/>
    <property type="project" value="UniProtKB-UniRule"/>
</dbReference>
<dbReference type="InterPro" id="IPR037682">
    <property type="entry name" value="TonB_C"/>
</dbReference>
<accession>A0A928YUM4</accession>
<dbReference type="GO" id="GO:0015891">
    <property type="term" value="P:siderophore transport"/>
    <property type="evidence" value="ECO:0007669"/>
    <property type="project" value="InterPro"/>
</dbReference>
<evidence type="ECO:0000256" key="3">
    <source>
        <dbReference type="ARBA" id="ARBA00022989"/>
    </source>
</evidence>
<dbReference type="Gene3D" id="3.30.1150.10">
    <property type="match status" value="1"/>
</dbReference>
<dbReference type="Proteomes" id="UP000652567">
    <property type="component" value="Unassembled WGS sequence"/>
</dbReference>
<reference evidence="7" key="1">
    <citation type="submission" date="2018-07" db="EMBL/GenBank/DDBJ databases">
        <title>Genome assembly of strain Ka43.</title>
        <authorList>
            <person name="Kukolya J."/>
            <person name="Nagy I."/>
            <person name="Horvath B."/>
            <person name="Toth A."/>
        </authorList>
    </citation>
    <scope>NUCLEOTIDE SEQUENCE</scope>
    <source>
        <strain evidence="7">KB43</strain>
    </source>
</reference>
<feature type="domain" description="TonB C-terminal" evidence="6">
    <location>
        <begin position="110"/>
        <end position="209"/>
    </location>
</feature>
<dbReference type="Pfam" id="PF03544">
    <property type="entry name" value="TonB_C"/>
    <property type="match status" value="1"/>
</dbReference>
<dbReference type="InterPro" id="IPR006260">
    <property type="entry name" value="TonB/TolA_C"/>
</dbReference>
<dbReference type="EMBL" id="PRDL01000001">
    <property type="protein sequence ID" value="MBE8716218.1"/>
    <property type="molecule type" value="Genomic_DNA"/>
</dbReference>
<evidence type="ECO:0000256" key="2">
    <source>
        <dbReference type="ARBA" id="ARBA00022692"/>
    </source>
</evidence>
<dbReference type="GO" id="GO:0030288">
    <property type="term" value="C:outer membrane-bounded periplasmic space"/>
    <property type="evidence" value="ECO:0007669"/>
    <property type="project" value="InterPro"/>
</dbReference>
<evidence type="ECO:0000313" key="7">
    <source>
        <dbReference type="EMBL" id="MBE8716218.1"/>
    </source>
</evidence>
<organism evidence="7 8">
    <name type="scientific">Cellvibrio polysaccharolyticus</name>
    <dbReference type="NCBI Taxonomy" id="2082724"/>
    <lineage>
        <taxon>Bacteria</taxon>
        <taxon>Pseudomonadati</taxon>
        <taxon>Pseudomonadota</taxon>
        <taxon>Gammaproteobacteria</taxon>
        <taxon>Cellvibrionales</taxon>
        <taxon>Cellvibrionaceae</taxon>
        <taxon>Cellvibrio</taxon>
    </lineage>
</organism>
<sequence>MNFARVGIAAALGVVVTLLLLFLMHSLVNTKFVPPDETTEIKIADIRMPKHEIETRMNEAKPEKPPEAELPPPDIPEPTFDAPSTTMSGLNMAAPTFQAEIAVNIGTGFSGDGEYLPIVKVAPEYPNNAASRGIEGFCVVEFTVTTTGTTRDVRAIDTDCITKDGRPTTVFNRASIRAAERFKYRPKVVDGEPIEVPGVRNRFVYELAK</sequence>
<keyword evidence="2" id="KW-0812">Transmembrane</keyword>
<keyword evidence="5" id="KW-0997">Cell inner membrane</keyword>
<dbReference type="AlphaFoldDB" id="A0A928YUM4"/>
<dbReference type="PROSITE" id="PS52015">
    <property type="entry name" value="TONB_CTD"/>
    <property type="match status" value="1"/>
</dbReference>
<evidence type="ECO:0000256" key="1">
    <source>
        <dbReference type="ARBA" id="ARBA00004167"/>
    </source>
</evidence>
<dbReference type="RefSeq" id="WP_193907125.1">
    <property type="nucleotide sequence ID" value="NZ_PRDL01000001.1"/>
</dbReference>
<evidence type="ECO:0000313" key="8">
    <source>
        <dbReference type="Proteomes" id="UP000652567"/>
    </source>
</evidence>
<evidence type="ECO:0000259" key="6">
    <source>
        <dbReference type="PROSITE" id="PS52015"/>
    </source>
</evidence>
<comment type="caution">
    <text evidence="7">The sequence shown here is derived from an EMBL/GenBank/DDBJ whole genome shotgun (WGS) entry which is preliminary data.</text>
</comment>
<protein>
    <recommendedName>
        <fullName evidence="5">Protein TonB</fullName>
    </recommendedName>
</protein>
<keyword evidence="4" id="KW-0472">Membrane</keyword>
<evidence type="ECO:0000256" key="5">
    <source>
        <dbReference type="RuleBase" id="RU362123"/>
    </source>
</evidence>
<comment type="subcellular location">
    <subcellularLocation>
        <location evidence="5">Cell inner membrane</location>
        <topology evidence="5">Single-pass membrane protein</topology>
        <orientation evidence="5">Periplasmic side</orientation>
    </subcellularLocation>
    <subcellularLocation>
        <location evidence="1">Membrane</location>
        <topology evidence="1">Single-pass membrane protein</topology>
    </subcellularLocation>
</comment>
<dbReference type="PRINTS" id="PR01374">
    <property type="entry name" value="TONBPROTEIN"/>
</dbReference>
<dbReference type="GO" id="GO:0031992">
    <property type="term" value="F:energy transducer activity"/>
    <property type="evidence" value="ECO:0007669"/>
    <property type="project" value="InterPro"/>
</dbReference>
<dbReference type="GO" id="GO:0055085">
    <property type="term" value="P:transmembrane transport"/>
    <property type="evidence" value="ECO:0007669"/>
    <property type="project" value="InterPro"/>
</dbReference>
<keyword evidence="5" id="KW-0653">Protein transport</keyword>
<keyword evidence="5" id="KW-0735">Signal-anchor</keyword>
<comment type="similarity">
    <text evidence="5">Belongs to the TonB family.</text>
</comment>
<keyword evidence="3" id="KW-1133">Transmembrane helix</keyword>
<dbReference type="GO" id="GO:0005886">
    <property type="term" value="C:plasma membrane"/>
    <property type="evidence" value="ECO:0007669"/>
    <property type="project" value="UniProtKB-SubCell"/>
</dbReference>
<comment type="function">
    <text evidence="5">Interacts with outer membrane receptor proteins that carry out high-affinity binding and energy dependent uptake into the periplasmic space of specific substrates. It could act to transduce energy from the cytoplasmic membrane to specific energy-requiring processes in the outer membrane, resulting in the release into the periplasm of ligands bound by these outer membrane proteins.</text>
</comment>
<dbReference type="SUPFAM" id="SSF74653">
    <property type="entry name" value="TolA/TonB C-terminal domain"/>
    <property type="match status" value="1"/>
</dbReference>
<proteinExistence type="inferred from homology"/>
<dbReference type="NCBIfam" id="TIGR01352">
    <property type="entry name" value="tonB_Cterm"/>
    <property type="match status" value="1"/>
</dbReference>
<evidence type="ECO:0000256" key="4">
    <source>
        <dbReference type="ARBA" id="ARBA00023136"/>
    </source>
</evidence>
<gene>
    <name evidence="7" type="ORF">C4F51_03350</name>
</gene>